<dbReference type="GeneID" id="131805907"/>
<accession>A0ABM3VIM9</accession>
<gene>
    <name evidence="2" type="primary">LOC131805907</name>
</gene>
<reference evidence="2" key="1">
    <citation type="submission" date="2025-08" db="UniProtKB">
        <authorList>
            <consortium name="RefSeq"/>
        </authorList>
    </citation>
    <scope>IDENTIFICATION</scope>
    <source>
        <strain evidence="2">Aabys</strain>
        <tissue evidence="2">Whole body</tissue>
    </source>
</reference>
<evidence type="ECO:0000313" key="1">
    <source>
        <dbReference type="Proteomes" id="UP001652621"/>
    </source>
</evidence>
<evidence type="ECO:0000313" key="2">
    <source>
        <dbReference type="RefSeq" id="XP_058985660.1"/>
    </source>
</evidence>
<dbReference type="Proteomes" id="UP001652621">
    <property type="component" value="Unplaced"/>
</dbReference>
<proteinExistence type="predicted"/>
<sequence>MNANMFVKESPHAVEASVNRHYVHDYVDCFQNEEEAAEVVRGVIRIHSAGGFALKNIISNSKRVLQSWGESASGVNDSENAAIFPTLLSYPLLMELLQIHIKKRKTV</sequence>
<name>A0ABM3VIM9_MUSDO</name>
<protein>
    <submittedName>
        <fullName evidence="2">Uncharacterized protein LOC131805907 isoform X2</fullName>
    </submittedName>
</protein>
<organism evidence="1 2">
    <name type="scientific">Musca domestica</name>
    <name type="common">House fly</name>
    <dbReference type="NCBI Taxonomy" id="7370"/>
    <lineage>
        <taxon>Eukaryota</taxon>
        <taxon>Metazoa</taxon>
        <taxon>Ecdysozoa</taxon>
        <taxon>Arthropoda</taxon>
        <taxon>Hexapoda</taxon>
        <taxon>Insecta</taxon>
        <taxon>Pterygota</taxon>
        <taxon>Neoptera</taxon>
        <taxon>Endopterygota</taxon>
        <taxon>Diptera</taxon>
        <taxon>Brachycera</taxon>
        <taxon>Muscomorpha</taxon>
        <taxon>Muscoidea</taxon>
        <taxon>Muscidae</taxon>
        <taxon>Musca</taxon>
    </lineage>
</organism>
<dbReference type="RefSeq" id="XP_058985660.1">
    <property type="nucleotide sequence ID" value="XM_059129677.1"/>
</dbReference>
<keyword evidence="1" id="KW-1185">Reference proteome</keyword>